<name>A0AAP0FFP8_9MAGN</name>
<evidence type="ECO:0000313" key="2">
    <source>
        <dbReference type="Proteomes" id="UP001420932"/>
    </source>
</evidence>
<evidence type="ECO:0000313" key="1">
    <source>
        <dbReference type="EMBL" id="KAK9106832.1"/>
    </source>
</evidence>
<protein>
    <submittedName>
        <fullName evidence="1">Uncharacterized protein</fullName>
    </submittedName>
</protein>
<dbReference type="EMBL" id="JBBNAF010000010">
    <property type="protein sequence ID" value="KAK9106832.1"/>
    <property type="molecule type" value="Genomic_DNA"/>
</dbReference>
<accession>A0AAP0FFP8</accession>
<comment type="caution">
    <text evidence="1">The sequence shown here is derived from an EMBL/GenBank/DDBJ whole genome shotgun (WGS) entry which is preliminary data.</text>
</comment>
<proteinExistence type="predicted"/>
<sequence>MDQLFLPDSLSHQLHHIHQWNSRGPSYTNINHSIKEWLIHFHKGDKVPPKTTSIGNGAGSRVVGKRKNIGMKQINKHFMEREILPWRERERLDFIHVGEGRRTNCYAIRPRLEKAGESSPMVIEPRGSCMLTQRGLGYDFTIEIILQVRVRRFLVTIFELAHVNDKLSYFVSTCVDVSWVYTDNREDQVMGQLVMPTGGILGRIFEIWSSLTWKRHTRLCFIVLRLAKIRASVLGDFL</sequence>
<dbReference type="AlphaFoldDB" id="A0AAP0FFP8"/>
<gene>
    <name evidence="1" type="ORF">Syun_022843</name>
</gene>
<keyword evidence="2" id="KW-1185">Reference proteome</keyword>
<dbReference type="Proteomes" id="UP001420932">
    <property type="component" value="Unassembled WGS sequence"/>
</dbReference>
<reference evidence="1 2" key="1">
    <citation type="submission" date="2024-01" db="EMBL/GenBank/DDBJ databases">
        <title>Genome assemblies of Stephania.</title>
        <authorList>
            <person name="Yang L."/>
        </authorList>
    </citation>
    <scope>NUCLEOTIDE SEQUENCE [LARGE SCALE GENOMIC DNA]</scope>
    <source>
        <strain evidence="1">YNDBR</strain>
        <tissue evidence="1">Leaf</tissue>
    </source>
</reference>
<organism evidence="1 2">
    <name type="scientific">Stephania yunnanensis</name>
    <dbReference type="NCBI Taxonomy" id="152371"/>
    <lineage>
        <taxon>Eukaryota</taxon>
        <taxon>Viridiplantae</taxon>
        <taxon>Streptophyta</taxon>
        <taxon>Embryophyta</taxon>
        <taxon>Tracheophyta</taxon>
        <taxon>Spermatophyta</taxon>
        <taxon>Magnoliopsida</taxon>
        <taxon>Ranunculales</taxon>
        <taxon>Menispermaceae</taxon>
        <taxon>Menispermoideae</taxon>
        <taxon>Cissampelideae</taxon>
        <taxon>Stephania</taxon>
    </lineage>
</organism>